<dbReference type="Gene3D" id="2.60.40.4070">
    <property type="match status" value="1"/>
</dbReference>
<organism evidence="1 2">
    <name type="scientific">Eiseniibacteriota bacterium</name>
    <dbReference type="NCBI Taxonomy" id="2212470"/>
    <lineage>
        <taxon>Bacteria</taxon>
        <taxon>Candidatus Eiseniibacteriota</taxon>
    </lineage>
</organism>
<protein>
    <recommendedName>
        <fullName evidence="3">FlgD Ig-like domain-containing protein</fullName>
    </recommendedName>
</protein>
<dbReference type="Proteomes" id="UP000317691">
    <property type="component" value="Unassembled WGS sequence"/>
</dbReference>
<evidence type="ECO:0000313" key="2">
    <source>
        <dbReference type="Proteomes" id="UP000317691"/>
    </source>
</evidence>
<dbReference type="AlphaFoldDB" id="A0A538TH58"/>
<name>A0A538TH58_UNCEI</name>
<accession>A0A538TH58</accession>
<comment type="caution">
    <text evidence="1">The sequence shown here is derived from an EMBL/GenBank/DDBJ whole genome shotgun (WGS) entry which is preliminary data.</text>
</comment>
<evidence type="ECO:0000313" key="1">
    <source>
        <dbReference type="EMBL" id="TMQ62964.1"/>
    </source>
</evidence>
<reference evidence="1 2" key="1">
    <citation type="journal article" date="2019" name="Nat. Microbiol.">
        <title>Mediterranean grassland soil C-N compound turnover is dependent on rainfall and depth, and is mediated by genomically divergent microorganisms.</title>
        <authorList>
            <person name="Diamond S."/>
            <person name="Andeer P.F."/>
            <person name="Li Z."/>
            <person name="Crits-Christoph A."/>
            <person name="Burstein D."/>
            <person name="Anantharaman K."/>
            <person name="Lane K.R."/>
            <person name="Thomas B.C."/>
            <person name="Pan C."/>
            <person name="Northen T.R."/>
            <person name="Banfield J.F."/>
        </authorList>
    </citation>
    <scope>NUCLEOTIDE SEQUENCE [LARGE SCALE GENOMIC DNA]</scope>
    <source>
        <strain evidence="1">WS_9</strain>
    </source>
</reference>
<evidence type="ECO:0008006" key="3">
    <source>
        <dbReference type="Google" id="ProtNLM"/>
    </source>
</evidence>
<dbReference type="EMBL" id="VBOZ01000034">
    <property type="protein sequence ID" value="TMQ62964.1"/>
    <property type="molecule type" value="Genomic_DNA"/>
</dbReference>
<gene>
    <name evidence="1" type="ORF">E6K79_11150</name>
</gene>
<proteinExistence type="predicted"/>
<sequence>MVPICLTAQVPCDVQNFVFTGAGLFFKGFRNNQRPDGTFILPYPPGNPADQDSTARLYVDASSLAGFPTQYAVTSIDTVRQVNADFYESPIDPTQIVLVVPSTPPASNLETVGVVPNPYKESAQWDPAPNQRRVHFIHLPPGSTVRIYTSSGELLRTLIQDPNANPGGASGDLAWDLRNDKGRPVVSGIYMYTVHPPDGRTPRKGHFVIIK</sequence>